<dbReference type="CDD" id="cd00298">
    <property type="entry name" value="ACD_sHsps_p23-like"/>
    <property type="match status" value="1"/>
</dbReference>
<keyword evidence="4" id="KW-0472">Membrane</keyword>
<dbReference type="PANTHER" id="PTHR11527">
    <property type="entry name" value="HEAT-SHOCK PROTEIN 20 FAMILY MEMBER"/>
    <property type="match status" value="1"/>
</dbReference>
<evidence type="ECO:0000313" key="7">
    <source>
        <dbReference type="Proteomes" id="UP000813462"/>
    </source>
</evidence>
<feature type="domain" description="SHSP" evidence="5">
    <location>
        <begin position="236"/>
        <end position="347"/>
    </location>
</feature>
<evidence type="ECO:0000313" key="6">
    <source>
        <dbReference type="EMBL" id="KAH7529446.1"/>
    </source>
</evidence>
<name>A0A978VGF7_ZIZJJ</name>
<dbReference type="Proteomes" id="UP000813462">
    <property type="component" value="Unassembled WGS sequence"/>
</dbReference>
<dbReference type="EMBL" id="JAEACU010000005">
    <property type="protein sequence ID" value="KAH7529446.1"/>
    <property type="molecule type" value="Genomic_DNA"/>
</dbReference>
<proteinExistence type="inferred from homology"/>
<dbReference type="InterPro" id="IPR031107">
    <property type="entry name" value="Small_HSP"/>
</dbReference>
<dbReference type="CDD" id="cd06464">
    <property type="entry name" value="ACD_sHsps-like"/>
    <property type="match status" value="2"/>
</dbReference>
<dbReference type="SUPFAM" id="SSF49764">
    <property type="entry name" value="HSP20-like chaperones"/>
    <property type="match status" value="3"/>
</dbReference>
<accession>A0A978VGF7</accession>
<evidence type="ECO:0000256" key="3">
    <source>
        <dbReference type="RuleBase" id="RU003616"/>
    </source>
</evidence>
<reference evidence="6" key="1">
    <citation type="journal article" date="2021" name="Front. Plant Sci.">
        <title>Chromosome-Scale Genome Assembly for Chinese Sour Jujube and Insights Into Its Genome Evolution and Domestication Signature.</title>
        <authorList>
            <person name="Shen L.-Y."/>
            <person name="Luo H."/>
            <person name="Wang X.-L."/>
            <person name="Wang X.-M."/>
            <person name="Qiu X.-J."/>
            <person name="Liu H."/>
            <person name="Zhou S.-S."/>
            <person name="Jia K.-H."/>
            <person name="Nie S."/>
            <person name="Bao Y.-T."/>
            <person name="Zhang R.-G."/>
            <person name="Yun Q.-Z."/>
            <person name="Chai Y.-H."/>
            <person name="Lu J.-Y."/>
            <person name="Li Y."/>
            <person name="Zhao S.-W."/>
            <person name="Mao J.-F."/>
            <person name="Jia S.-G."/>
            <person name="Mao Y.-M."/>
        </authorList>
    </citation>
    <scope>NUCLEOTIDE SEQUENCE</scope>
    <source>
        <strain evidence="6">AT0</strain>
        <tissue evidence="6">Leaf</tissue>
    </source>
</reference>
<feature type="domain" description="SHSP" evidence="5">
    <location>
        <begin position="10"/>
        <end position="114"/>
    </location>
</feature>
<feature type="transmembrane region" description="Helical" evidence="4">
    <location>
        <begin position="362"/>
        <end position="381"/>
    </location>
</feature>
<evidence type="ECO:0000256" key="2">
    <source>
        <dbReference type="PROSITE-ProRule" id="PRU00285"/>
    </source>
</evidence>
<protein>
    <recommendedName>
        <fullName evidence="5">SHSP domain-containing protein</fullName>
    </recommendedName>
</protein>
<evidence type="ECO:0000256" key="4">
    <source>
        <dbReference type="SAM" id="Phobius"/>
    </source>
</evidence>
<feature type="transmembrane region" description="Helical" evidence="4">
    <location>
        <begin position="134"/>
        <end position="155"/>
    </location>
</feature>
<dbReference type="PROSITE" id="PS01031">
    <property type="entry name" value="SHSP"/>
    <property type="match status" value="2"/>
</dbReference>
<dbReference type="AlphaFoldDB" id="A0A978VGF7"/>
<keyword evidence="4" id="KW-0812">Transmembrane</keyword>
<organism evidence="6 7">
    <name type="scientific">Ziziphus jujuba var. spinosa</name>
    <dbReference type="NCBI Taxonomy" id="714518"/>
    <lineage>
        <taxon>Eukaryota</taxon>
        <taxon>Viridiplantae</taxon>
        <taxon>Streptophyta</taxon>
        <taxon>Embryophyta</taxon>
        <taxon>Tracheophyta</taxon>
        <taxon>Spermatophyta</taxon>
        <taxon>Magnoliopsida</taxon>
        <taxon>eudicotyledons</taxon>
        <taxon>Gunneridae</taxon>
        <taxon>Pentapetalae</taxon>
        <taxon>rosids</taxon>
        <taxon>fabids</taxon>
        <taxon>Rosales</taxon>
        <taxon>Rhamnaceae</taxon>
        <taxon>Paliureae</taxon>
        <taxon>Ziziphus</taxon>
    </lineage>
</organism>
<dbReference type="Pfam" id="PF00011">
    <property type="entry name" value="HSP20"/>
    <property type="match status" value="2"/>
</dbReference>
<gene>
    <name evidence="6" type="ORF">FEM48_Zijuj05G0184800</name>
</gene>
<evidence type="ECO:0000259" key="5">
    <source>
        <dbReference type="PROSITE" id="PS01031"/>
    </source>
</evidence>
<keyword evidence="1" id="KW-0346">Stress response</keyword>
<dbReference type="InterPro" id="IPR008978">
    <property type="entry name" value="HSP20-like_chaperone"/>
</dbReference>
<evidence type="ECO:0000256" key="1">
    <source>
        <dbReference type="ARBA" id="ARBA00023016"/>
    </source>
</evidence>
<dbReference type="Gene3D" id="2.60.40.790">
    <property type="match status" value="3"/>
</dbReference>
<comment type="similarity">
    <text evidence="2 3">Belongs to the small heat shock protein (HSP20) family.</text>
</comment>
<sequence length="399" mass="44951">MENTVGCKTNRLYTDFEPYCIWHKKEDTNTLDVHLEGFKNQQLKVVINDGRILTISGERPLDNNNKWSRFSKQIKLADNINVNDIRSKLAGGILSVVMPKKPEKISMSISLASEVIQTATKNAGGCRLEKDNNMGIKVGVVLVFLLLGFGIYVKCICGKSNSAMKNTVGCQTNRLYTDFEPHCIWHRKEDTDILDVHLDGFKKQQLKLVITDGRILTISGERPLDNNNKWSRFSKQIKLADNIKVNDIRSKKEDTDILDVHLDGFKKQQLKVVVNDGRILTISGERPLDNINNKWSRFNKQIKLTDNIKVNDIRSKLAGGILSVVMPRKPEIISMSISPESEFIQTATENAGGWRLKKDKNMAVNVGVVLVFLLLGFGIYVKCLSGKSFDPCAILKSSW</sequence>
<dbReference type="InterPro" id="IPR002068">
    <property type="entry name" value="A-crystallin/Hsp20_dom"/>
</dbReference>
<comment type="caution">
    <text evidence="6">The sequence shown here is derived from an EMBL/GenBank/DDBJ whole genome shotgun (WGS) entry which is preliminary data.</text>
</comment>
<keyword evidence="4" id="KW-1133">Transmembrane helix</keyword>